<sequence length="520" mass="57773">MSIRRSSAQTPPPSARPFFPKYEESQTEIEVDEEEVGTIVVHPDEAGRRVLRPQPSWDPNDPLNWNKWQKYKAYFTICLFAFLATANAIKFTIASPQLSHEFGISVLEIKFLTAFNLLALGAGALFWVPLSRVIGKRPVFLLALPILVAANIWSSQIHRYDQLLASSILSAFGSAAATSVVPAVVADLFFVHERATAMMWFQVSLSSGLFLGTLINGLVVQYFSWRINSYWIAIAAAFVWLLAIYTVEETTYYDRDILKPIHGYGPKKNHWQRMELTRGWVEGQNLWRALGNLVAIAAYPGVFWAALTLGVFAGWNMMLRLSLIQNFSTPPESHSTQFLGLTSLAPLTGSLIAILLFGKGLDALSARITRKHEGGREPEYRLYLIPILIFLGGASIVITSFTLHGTSSSEWIAPIIGWGIHGFALTGISNMVLVYAVDSYLAFAGEIGALASFISEVVGFVIVLWGEEWVEVMGGKTVFGTLVGVQCFFALLAVVFLVCGKKIRVWTGRWGVLRWERRRG</sequence>
<dbReference type="AlphaFoldDB" id="A0A132BDK0"/>
<feature type="transmembrane region" description="Helical" evidence="5">
    <location>
        <begin position="229"/>
        <end position="247"/>
    </location>
</feature>
<protein>
    <submittedName>
        <fullName evidence="7">MFS general substrate transporter</fullName>
    </submittedName>
</protein>
<dbReference type="InterPro" id="IPR036259">
    <property type="entry name" value="MFS_trans_sf"/>
</dbReference>
<feature type="transmembrane region" description="Helical" evidence="5">
    <location>
        <begin position="71"/>
        <end position="89"/>
    </location>
</feature>
<gene>
    <name evidence="7" type="ORF">LY89DRAFT_740178</name>
</gene>
<evidence type="ECO:0000256" key="1">
    <source>
        <dbReference type="ARBA" id="ARBA00004141"/>
    </source>
</evidence>
<keyword evidence="4 5" id="KW-0472">Membrane</keyword>
<dbReference type="RefSeq" id="XP_018064821.1">
    <property type="nucleotide sequence ID" value="XM_018220560.1"/>
</dbReference>
<dbReference type="GeneID" id="28830286"/>
<dbReference type="PROSITE" id="PS50850">
    <property type="entry name" value="MFS"/>
    <property type="match status" value="1"/>
</dbReference>
<evidence type="ECO:0000259" key="6">
    <source>
        <dbReference type="PROSITE" id="PS50850"/>
    </source>
</evidence>
<comment type="subcellular location">
    <subcellularLocation>
        <location evidence="1">Membrane</location>
        <topology evidence="1">Multi-pass membrane protein</topology>
    </subcellularLocation>
</comment>
<feature type="transmembrane region" description="Helical" evidence="5">
    <location>
        <begin position="139"/>
        <end position="157"/>
    </location>
</feature>
<evidence type="ECO:0000256" key="5">
    <source>
        <dbReference type="SAM" id="Phobius"/>
    </source>
</evidence>
<keyword evidence="3 5" id="KW-1133">Transmembrane helix</keyword>
<feature type="transmembrane region" description="Helical" evidence="5">
    <location>
        <begin position="382"/>
        <end position="403"/>
    </location>
</feature>
<name>A0A132BDK0_MOLSC</name>
<feature type="transmembrane region" description="Helical" evidence="5">
    <location>
        <begin position="338"/>
        <end position="361"/>
    </location>
</feature>
<keyword evidence="2 5" id="KW-0812">Transmembrane</keyword>
<feature type="transmembrane region" description="Helical" evidence="5">
    <location>
        <begin position="163"/>
        <end position="191"/>
    </location>
</feature>
<feature type="transmembrane region" description="Helical" evidence="5">
    <location>
        <begin position="109"/>
        <end position="127"/>
    </location>
</feature>
<dbReference type="InterPro" id="IPR020846">
    <property type="entry name" value="MFS_dom"/>
</dbReference>
<dbReference type="KEGG" id="psco:LY89DRAFT_740178"/>
<dbReference type="EMBL" id="KQ947429">
    <property type="protein sequence ID" value="KUJ10466.1"/>
    <property type="molecule type" value="Genomic_DNA"/>
</dbReference>
<evidence type="ECO:0000256" key="3">
    <source>
        <dbReference type="ARBA" id="ARBA00022989"/>
    </source>
</evidence>
<dbReference type="SUPFAM" id="SSF103473">
    <property type="entry name" value="MFS general substrate transporter"/>
    <property type="match status" value="1"/>
</dbReference>
<dbReference type="Proteomes" id="UP000070700">
    <property type="component" value="Unassembled WGS sequence"/>
</dbReference>
<dbReference type="GO" id="GO:0022857">
    <property type="term" value="F:transmembrane transporter activity"/>
    <property type="evidence" value="ECO:0007669"/>
    <property type="project" value="InterPro"/>
</dbReference>
<dbReference type="PANTHER" id="PTHR23502:SF160">
    <property type="entry name" value="MAJOR FACILITATOR SUPERFAMILY (MFS) PROFILE DOMAIN-CONTAINING PROTEIN-RELATED"/>
    <property type="match status" value="1"/>
</dbReference>
<organism evidence="7 8">
    <name type="scientific">Mollisia scopiformis</name>
    <name type="common">Conifer needle endophyte fungus</name>
    <name type="synonym">Phialocephala scopiformis</name>
    <dbReference type="NCBI Taxonomy" id="149040"/>
    <lineage>
        <taxon>Eukaryota</taxon>
        <taxon>Fungi</taxon>
        <taxon>Dikarya</taxon>
        <taxon>Ascomycota</taxon>
        <taxon>Pezizomycotina</taxon>
        <taxon>Leotiomycetes</taxon>
        <taxon>Helotiales</taxon>
        <taxon>Mollisiaceae</taxon>
        <taxon>Mollisia</taxon>
    </lineage>
</organism>
<feature type="transmembrane region" description="Helical" evidence="5">
    <location>
        <begin position="203"/>
        <end position="223"/>
    </location>
</feature>
<dbReference type="GO" id="GO:0005886">
    <property type="term" value="C:plasma membrane"/>
    <property type="evidence" value="ECO:0007669"/>
    <property type="project" value="TreeGrafter"/>
</dbReference>
<accession>A0A132BDK0</accession>
<dbReference type="PANTHER" id="PTHR23502">
    <property type="entry name" value="MAJOR FACILITATOR SUPERFAMILY"/>
    <property type="match status" value="1"/>
</dbReference>
<evidence type="ECO:0000313" key="8">
    <source>
        <dbReference type="Proteomes" id="UP000070700"/>
    </source>
</evidence>
<dbReference type="InterPro" id="IPR011701">
    <property type="entry name" value="MFS"/>
</dbReference>
<feature type="transmembrane region" description="Helical" evidence="5">
    <location>
        <begin position="447"/>
        <end position="466"/>
    </location>
</feature>
<feature type="transmembrane region" description="Helical" evidence="5">
    <location>
        <begin position="415"/>
        <end position="435"/>
    </location>
</feature>
<dbReference type="InParanoid" id="A0A132BDK0"/>
<feature type="transmembrane region" description="Helical" evidence="5">
    <location>
        <begin position="293"/>
        <end position="318"/>
    </location>
</feature>
<keyword evidence="8" id="KW-1185">Reference proteome</keyword>
<proteinExistence type="predicted"/>
<feature type="transmembrane region" description="Helical" evidence="5">
    <location>
        <begin position="478"/>
        <end position="499"/>
    </location>
</feature>
<feature type="domain" description="Major facilitator superfamily (MFS) profile" evidence="6">
    <location>
        <begin position="73"/>
        <end position="502"/>
    </location>
</feature>
<dbReference type="Gene3D" id="1.20.1250.20">
    <property type="entry name" value="MFS general substrate transporter like domains"/>
    <property type="match status" value="1"/>
</dbReference>
<evidence type="ECO:0000313" key="7">
    <source>
        <dbReference type="EMBL" id="KUJ10466.1"/>
    </source>
</evidence>
<dbReference type="OrthoDB" id="5215911at2759"/>
<evidence type="ECO:0000256" key="2">
    <source>
        <dbReference type="ARBA" id="ARBA00022692"/>
    </source>
</evidence>
<dbReference type="Pfam" id="PF07690">
    <property type="entry name" value="MFS_1"/>
    <property type="match status" value="1"/>
</dbReference>
<evidence type="ECO:0000256" key="4">
    <source>
        <dbReference type="ARBA" id="ARBA00023136"/>
    </source>
</evidence>
<reference evidence="7 8" key="1">
    <citation type="submission" date="2015-10" db="EMBL/GenBank/DDBJ databases">
        <title>Full genome of DAOMC 229536 Phialocephala scopiformis, a fungal endophyte of spruce producing the potent anti-insectan compound rugulosin.</title>
        <authorList>
            <consortium name="DOE Joint Genome Institute"/>
            <person name="Walker A.K."/>
            <person name="Frasz S.L."/>
            <person name="Seifert K.A."/>
            <person name="Miller J.D."/>
            <person name="Mondo S.J."/>
            <person name="Labutti K."/>
            <person name="Lipzen A."/>
            <person name="Dockter R."/>
            <person name="Kennedy M."/>
            <person name="Grigoriev I.V."/>
            <person name="Spatafora J.W."/>
        </authorList>
    </citation>
    <scope>NUCLEOTIDE SEQUENCE [LARGE SCALE GENOMIC DNA]</scope>
    <source>
        <strain evidence="7 8">CBS 120377</strain>
    </source>
</reference>